<evidence type="ECO:0000256" key="3">
    <source>
        <dbReference type="ARBA" id="ARBA00022833"/>
    </source>
</evidence>
<feature type="domain" description="BED-type" evidence="6">
    <location>
        <begin position="4"/>
        <end position="57"/>
    </location>
</feature>
<dbReference type="AlphaFoldDB" id="A0AAW1JEZ6"/>
<name>A0AAW1JEZ6_POPJA</name>
<gene>
    <name evidence="7" type="ORF">QE152_g30370</name>
</gene>
<feature type="region of interest" description="Disordered" evidence="5">
    <location>
        <begin position="115"/>
        <end position="137"/>
    </location>
</feature>
<comment type="caution">
    <text evidence="7">The sequence shown here is derived from an EMBL/GenBank/DDBJ whole genome shotgun (WGS) entry which is preliminary data.</text>
</comment>
<dbReference type="PROSITE" id="PS50808">
    <property type="entry name" value="ZF_BED"/>
    <property type="match status" value="1"/>
</dbReference>
<keyword evidence="1" id="KW-0479">Metal-binding</keyword>
<evidence type="ECO:0000313" key="7">
    <source>
        <dbReference type="EMBL" id="KAK9701784.1"/>
    </source>
</evidence>
<dbReference type="GO" id="GO:0003677">
    <property type="term" value="F:DNA binding"/>
    <property type="evidence" value="ECO:0007669"/>
    <property type="project" value="InterPro"/>
</dbReference>
<feature type="region of interest" description="Disordered" evidence="5">
    <location>
        <begin position="58"/>
        <end position="93"/>
    </location>
</feature>
<dbReference type="Proteomes" id="UP001458880">
    <property type="component" value="Unassembled WGS sequence"/>
</dbReference>
<protein>
    <submittedName>
        <fullName evidence="7">BED zinc finger</fullName>
    </submittedName>
</protein>
<sequence length="234" mass="26702">MEFPKRSLVWRYYNDCRKTDNNTVQCRGCMKKYSHKGNTSNMLKHLRMFHSKMYSELLSEQNSRNGGKNVDNSCLPGSSEEEGRAQKNIDDTNQAETLEIDVKSEMLTDIYYDESSTAESPSRCDDSIQEPSTSGFATTPAVANTSFDCSPPKRKRNEVDMSRMITSISSDIRTLLDRSVTASDSHFYHSVAFEIERLDEDSKDLVKAAIWQVLYKVKSAKKRNVDLSLEDVFK</sequence>
<keyword evidence="2 4" id="KW-0863">Zinc-finger</keyword>
<evidence type="ECO:0000256" key="1">
    <source>
        <dbReference type="ARBA" id="ARBA00022723"/>
    </source>
</evidence>
<dbReference type="InterPro" id="IPR036236">
    <property type="entry name" value="Znf_C2H2_sf"/>
</dbReference>
<evidence type="ECO:0000256" key="2">
    <source>
        <dbReference type="ARBA" id="ARBA00022771"/>
    </source>
</evidence>
<accession>A0AAW1JEZ6</accession>
<keyword evidence="3" id="KW-0862">Zinc</keyword>
<dbReference type="InterPro" id="IPR003656">
    <property type="entry name" value="Znf_BED"/>
</dbReference>
<dbReference type="GO" id="GO:0008270">
    <property type="term" value="F:zinc ion binding"/>
    <property type="evidence" value="ECO:0007669"/>
    <property type="project" value="UniProtKB-KW"/>
</dbReference>
<reference evidence="7 8" key="1">
    <citation type="journal article" date="2024" name="BMC Genomics">
        <title>De novo assembly and annotation of Popillia japonica's genome with initial clues to its potential as an invasive pest.</title>
        <authorList>
            <person name="Cucini C."/>
            <person name="Boschi S."/>
            <person name="Funari R."/>
            <person name="Cardaioli E."/>
            <person name="Iannotti N."/>
            <person name="Marturano G."/>
            <person name="Paoli F."/>
            <person name="Bruttini M."/>
            <person name="Carapelli A."/>
            <person name="Frati F."/>
            <person name="Nardi F."/>
        </authorList>
    </citation>
    <scope>NUCLEOTIDE SEQUENCE [LARGE SCALE GENOMIC DNA]</scope>
    <source>
        <strain evidence="7">DMR45628</strain>
    </source>
</reference>
<feature type="compositionally biased region" description="Basic and acidic residues" evidence="5">
    <location>
        <begin position="81"/>
        <end position="90"/>
    </location>
</feature>
<dbReference type="SUPFAM" id="SSF57667">
    <property type="entry name" value="beta-beta-alpha zinc fingers"/>
    <property type="match status" value="1"/>
</dbReference>
<dbReference type="Pfam" id="PF02892">
    <property type="entry name" value="zf-BED"/>
    <property type="match status" value="1"/>
</dbReference>
<proteinExistence type="predicted"/>
<feature type="compositionally biased region" description="Polar residues" evidence="5">
    <location>
        <begin position="58"/>
        <end position="76"/>
    </location>
</feature>
<keyword evidence="8" id="KW-1185">Reference proteome</keyword>
<evidence type="ECO:0000313" key="8">
    <source>
        <dbReference type="Proteomes" id="UP001458880"/>
    </source>
</evidence>
<dbReference type="EMBL" id="JASPKY010000407">
    <property type="protein sequence ID" value="KAK9701784.1"/>
    <property type="molecule type" value="Genomic_DNA"/>
</dbReference>
<evidence type="ECO:0000259" key="6">
    <source>
        <dbReference type="PROSITE" id="PS50808"/>
    </source>
</evidence>
<evidence type="ECO:0000256" key="5">
    <source>
        <dbReference type="SAM" id="MobiDB-lite"/>
    </source>
</evidence>
<evidence type="ECO:0000256" key="4">
    <source>
        <dbReference type="PROSITE-ProRule" id="PRU00027"/>
    </source>
</evidence>
<dbReference type="SMART" id="SM00614">
    <property type="entry name" value="ZnF_BED"/>
    <property type="match status" value="1"/>
</dbReference>
<organism evidence="7 8">
    <name type="scientific">Popillia japonica</name>
    <name type="common">Japanese beetle</name>
    <dbReference type="NCBI Taxonomy" id="7064"/>
    <lineage>
        <taxon>Eukaryota</taxon>
        <taxon>Metazoa</taxon>
        <taxon>Ecdysozoa</taxon>
        <taxon>Arthropoda</taxon>
        <taxon>Hexapoda</taxon>
        <taxon>Insecta</taxon>
        <taxon>Pterygota</taxon>
        <taxon>Neoptera</taxon>
        <taxon>Endopterygota</taxon>
        <taxon>Coleoptera</taxon>
        <taxon>Polyphaga</taxon>
        <taxon>Scarabaeiformia</taxon>
        <taxon>Scarabaeidae</taxon>
        <taxon>Rutelinae</taxon>
        <taxon>Popillia</taxon>
    </lineage>
</organism>